<dbReference type="CDD" id="cd03886">
    <property type="entry name" value="M20_Acy1"/>
    <property type="match status" value="1"/>
</dbReference>
<dbReference type="PIRSF" id="PIRSF005962">
    <property type="entry name" value="Pept_M20D_amidohydro"/>
    <property type="match status" value="1"/>
</dbReference>
<dbReference type="Pfam" id="PF07687">
    <property type="entry name" value="M20_dimer"/>
    <property type="match status" value="1"/>
</dbReference>
<comment type="caution">
    <text evidence="2">The sequence shown here is derived from an EMBL/GenBank/DDBJ whole genome shotgun (WGS) entry which is preliminary data.</text>
</comment>
<dbReference type="Gene3D" id="3.40.630.10">
    <property type="entry name" value="Zn peptidases"/>
    <property type="match status" value="1"/>
</dbReference>
<dbReference type="SUPFAM" id="SSF55031">
    <property type="entry name" value="Bacterial exopeptidase dimerisation domain"/>
    <property type="match status" value="1"/>
</dbReference>
<dbReference type="NCBIfam" id="TIGR01891">
    <property type="entry name" value="amidohydrolases"/>
    <property type="match status" value="1"/>
</dbReference>
<sequence>MTEFPIRWRAALADELPAAIELRHRLHADPRGSGEEEDTARLVTAAIGAGEGERAAKTGRLIDLPGEHPGPAVALRAEMDALPVTERTGVPWASRSGLMHACGHDVHLAALVAVCRAAQRAGVPKPIVAVLQPREETSPSGAQDLVESGALEAHDVDTVIGAHVQPRLPYGVVSAAPGPVNASTDEFEIVLRGQGGHAGYPHLLRDPVLALSQLVVSLQQVASRRIDPVHGAVCTVGRIQAGTAANVVPNSASALGSLRLMRGSDRERALEVLAEIVHGTAQAYGCTAELQISPCEPVLVNDPALAAAAQDWLLRGGADLDVDFRSFGADDFAHYCGGGMRGLMLFVGLGDTAGARSLHDELFLPGDDAVGQVAEALLAGYLAAASGPEYPELPTAGS</sequence>
<dbReference type="InterPro" id="IPR002933">
    <property type="entry name" value="Peptidase_M20"/>
</dbReference>
<gene>
    <name evidence="2" type="ORF">GCM10022222_75090</name>
</gene>
<keyword evidence="3" id="KW-1185">Reference proteome</keyword>
<dbReference type="Pfam" id="PF01546">
    <property type="entry name" value="Peptidase_M20"/>
    <property type="match status" value="1"/>
</dbReference>
<dbReference type="InterPro" id="IPR011650">
    <property type="entry name" value="Peptidase_M20_dimer"/>
</dbReference>
<dbReference type="PANTHER" id="PTHR11014">
    <property type="entry name" value="PEPTIDASE M20 FAMILY MEMBER"/>
    <property type="match status" value="1"/>
</dbReference>
<evidence type="ECO:0000259" key="1">
    <source>
        <dbReference type="Pfam" id="PF07687"/>
    </source>
</evidence>
<dbReference type="Proteomes" id="UP001500689">
    <property type="component" value="Unassembled WGS sequence"/>
</dbReference>
<evidence type="ECO:0000313" key="3">
    <source>
        <dbReference type="Proteomes" id="UP001500689"/>
    </source>
</evidence>
<protein>
    <submittedName>
        <fullName evidence="2">Amidohydrolase</fullName>
    </submittedName>
</protein>
<dbReference type="RefSeq" id="WP_344868062.1">
    <property type="nucleotide sequence ID" value="NZ_BAAAZN010000023.1"/>
</dbReference>
<reference evidence="3" key="1">
    <citation type="journal article" date="2019" name="Int. J. Syst. Evol. Microbiol.">
        <title>The Global Catalogue of Microorganisms (GCM) 10K type strain sequencing project: providing services to taxonomists for standard genome sequencing and annotation.</title>
        <authorList>
            <consortium name="The Broad Institute Genomics Platform"/>
            <consortium name="The Broad Institute Genome Sequencing Center for Infectious Disease"/>
            <person name="Wu L."/>
            <person name="Ma J."/>
        </authorList>
    </citation>
    <scope>NUCLEOTIDE SEQUENCE [LARGE SCALE GENOMIC DNA]</scope>
    <source>
        <strain evidence="3">JCM 16898</strain>
    </source>
</reference>
<name>A0ABP6YBV7_9PSEU</name>
<proteinExistence type="predicted"/>
<evidence type="ECO:0000313" key="2">
    <source>
        <dbReference type="EMBL" id="GAA3579256.1"/>
    </source>
</evidence>
<dbReference type="InterPro" id="IPR036264">
    <property type="entry name" value="Bact_exopeptidase_dim_dom"/>
</dbReference>
<organism evidence="2 3">
    <name type="scientific">Amycolatopsis ultiminotia</name>
    <dbReference type="NCBI Taxonomy" id="543629"/>
    <lineage>
        <taxon>Bacteria</taxon>
        <taxon>Bacillati</taxon>
        <taxon>Actinomycetota</taxon>
        <taxon>Actinomycetes</taxon>
        <taxon>Pseudonocardiales</taxon>
        <taxon>Pseudonocardiaceae</taxon>
        <taxon>Amycolatopsis</taxon>
    </lineage>
</organism>
<dbReference type="SUPFAM" id="SSF53187">
    <property type="entry name" value="Zn-dependent exopeptidases"/>
    <property type="match status" value="1"/>
</dbReference>
<accession>A0ABP6YBV7</accession>
<dbReference type="PANTHER" id="PTHR11014:SF63">
    <property type="entry name" value="METALLOPEPTIDASE, PUTATIVE (AFU_ORTHOLOGUE AFUA_6G09600)-RELATED"/>
    <property type="match status" value="1"/>
</dbReference>
<dbReference type="EMBL" id="BAAAZN010000023">
    <property type="protein sequence ID" value="GAA3579256.1"/>
    <property type="molecule type" value="Genomic_DNA"/>
</dbReference>
<dbReference type="InterPro" id="IPR017439">
    <property type="entry name" value="Amidohydrolase"/>
</dbReference>
<dbReference type="Gene3D" id="3.30.70.360">
    <property type="match status" value="1"/>
</dbReference>
<feature type="domain" description="Peptidase M20 dimerisation" evidence="1">
    <location>
        <begin position="187"/>
        <end position="277"/>
    </location>
</feature>